<sequence length="267" mass="30746">MDQNNFLLKGGVMRGNILDFSIQENTGYISGDDGKRYTFIGREWKENAAPKKGDIVDFEADLSGNVLKIYKISSYGGALKVEAAAINDAYRKQLEIEVKYGMIAWFKKCMRNYANFSGRARRSEFWYFSLMTFLIELIPSIIISFIAYLIVDNNKDLFFNYVYYYDFGASDIYQMFGISALGAFLACWMCSIICGFIFLIPSFAVTVRRLHDIGRSGWWSLLIILTYIFSFVPFGKLFVCFPIYILFFVWACTDTKKQANQWGLPAK</sequence>
<dbReference type="GO" id="GO:0005886">
    <property type="term" value="C:plasma membrane"/>
    <property type="evidence" value="ECO:0007669"/>
    <property type="project" value="TreeGrafter"/>
</dbReference>
<dbReference type="Pfam" id="PF05656">
    <property type="entry name" value="DUF805"/>
    <property type="match status" value="1"/>
</dbReference>
<reference evidence="2 3" key="1">
    <citation type="submission" date="2011-10" db="EMBL/GenBank/DDBJ databases">
        <title>Genome Sequence of Commensalibacter intestini A911, isolated from Drosophila gut.</title>
        <authorList>
            <person name="Lee W.-J."/>
            <person name="Kim E.-K."/>
        </authorList>
    </citation>
    <scope>NUCLEOTIDE SEQUENCE [LARGE SCALE GENOMIC DNA]</scope>
    <source>
        <strain evidence="2 3">A911</strain>
    </source>
</reference>
<organism evidence="2 3">
    <name type="scientific">Commensalibacter intestini A911</name>
    <dbReference type="NCBI Taxonomy" id="1088868"/>
    <lineage>
        <taxon>Bacteria</taxon>
        <taxon>Pseudomonadati</taxon>
        <taxon>Pseudomonadota</taxon>
        <taxon>Alphaproteobacteria</taxon>
        <taxon>Acetobacterales</taxon>
        <taxon>Acetobacteraceae</taxon>
    </lineage>
</organism>
<feature type="transmembrane region" description="Helical" evidence="1">
    <location>
        <begin position="171"/>
        <end position="200"/>
    </location>
</feature>
<keyword evidence="1" id="KW-0812">Transmembrane</keyword>
<dbReference type="PANTHER" id="PTHR34980:SF2">
    <property type="entry name" value="INNER MEMBRANE PROTEIN YHAH-RELATED"/>
    <property type="match status" value="1"/>
</dbReference>
<keyword evidence="1" id="KW-1133">Transmembrane helix</keyword>
<evidence type="ECO:0000313" key="2">
    <source>
        <dbReference type="EMBL" id="EHD13748.1"/>
    </source>
</evidence>
<evidence type="ECO:0000313" key="3">
    <source>
        <dbReference type="Proteomes" id="UP000005939"/>
    </source>
</evidence>
<proteinExistence type="predicted"/>
<dbReference type="AlphaFoldDB" id="G6F0V4"/>
<feature type="transmembrane region" description="Helical" evidence="1">
    <location>
        <begin position="221"/>
        <end position="251"/>
    </location>
</feature>
<name>G6F0V4_9PROT</name>
<dbReference type="InterPro" id="IPR008523">
    <property type="entry name" value="DUF805"/>
</dbReference>
<dbReference type="Proteomes" id="UP000005939">
    <property type="component" value="Unassembled WGS sequence"/>
</dbReference>
<feature type="transmembrane region" description="Helical" evidence="1">
    <location>
        <begin position="125"/>
        <end position="151"/>
    </location>
</feature>
<accession>G6F0V4</accession>
<gene>
    <name evidence="2" type="ORF">CIN_11070</name>
</gene>
<dbReference type="OrthoDB" id="9812349at2"/>
<evidence type="ECO:0008006" key="4">
    <source>
        <dbReference type="Google" id="ProtNLM"/>
    </source>
</evidence>
<dbReference type="PANTHER" id="PTHR34980">
    <property type="entry name" value="INNER MEMBRANE PROTEIN-RELATED-RELATED"/>
    <property type="match status" value="1"/>
</dbReference>
<dbReference type="PATRIC" id="fig|1088868.3.peg.1111"/>
<dbReference type="EMBL" id="AGFR01000007">
    <property type="protein sequence ID" value="EHD13748.1"/>
    <property type="molecule type" value="Genomic_DNA"/>
</dbReference>
<dbReference type="eggNOG" id="COG3152">
    <property type="taxonomic scope" value="Bacteria"/>
</dbReference>
<comment type="caution">
    <text evidence="2">The sequence shown here is derived from an EMBL/GenBank/DDBJ whole genome shotgun (WGS) entry which is preliminary data.</text>
</comment>
<evidence type="ECO:0000256" key="1">
    <source>
        <dbReference type="SAM" id="Phobius"/>
    </source>
</evidence>
<protein>
    <recommendedName>
        <fullName evidence="4">DUF805 domain-containing protein</fullName>
    </recommendedName>
</protein>
<keyword evidence="1" id="KW-0472">Membrane</keyword>